<name>A0A1G4BKF9_9PEZI</name>
<dbReference type="Proteomes" id="UP000176998">
    <property type="component" value="Unassembled WGS sequence"/>
</dbReference>
<keyword evidence="2" id="KW-0812">Transmembrane</keyword>
<dbReference type="OrthoDB" id="4760011at2759"/>
<feature type="region of interest" description="Disordered" evidence="1">
    <location>
        <begin position="785"/>
        <end position="841"/>
    </location>
</feature>
<evidence type="ECO:0000256" key="2">
    <source>
        <dbReference type="SAM" id="Phobius"/>
    </source>
</evidence>
<feature type="compositionally biased region" description="Polar residues" evidence="1">
    <location>
        <begin position="601"/>
        <end position="616"/>
    </location>
</feature>
<feature type="transmembrane region" description="Helical" evidence="2">
    <location>
        <begin position="28"/>
        <end position="51"/>
    </location>
</feature>
<feature type="compositionally biased region" description="Pro residues" evidence="1">
    <location>
        <begin position="497"/>
        <end position="506"/>
    </location>
</feature>
<dbReference type="AlphaFoldDB" id="A0A1G4BKF9"/>
<feature type="compositionally biased region" description="Polar residues" evidence="1">
    <location>
        <begin position="282"/>
        <end position="291"/>
    </location>
</feature>
<feature type="compositionally biased region" description="Low complexity" evidence="1">
    <location>
        <begin position="510"/>
        <end position="521"/>
    </location>
</feature>
<keyword evidence="2" id="KW-0472">Membrane</keyword>
<feature type="compositionally biased region" description="Polar residues" evidence="1">
    <location>
        <begin position="340"/>
        <end position="349"/>
    </location>
</feature>
<sequence length="965" mass="103067">MSSLLLRVRQEAEGGGGDGGGGGMTLPLVLAIAIGGGVLLFICLAFVLIALAGRRHRARARAGLTTPRARLDLDSDGGSIHTPSPRPRRLTKPKPGEPYAGMVEVQGKRPHRSLSSIISVPRGKTWSVFSAPAEAAGGQQRGGHLRRNNSWIDEDAIHGPRVQSDGRRLSIRDSFILRTPTLPDLFGHKGESDGHFQDDFANYSFEQPRPVSMPAQRGQPLRMPLPRTASYELAEKLAAAARGGVPAAPSPQGPGPRPVPLQRLRHKTTESDLADILRSTEQRLQSGTPSNSRPATRQRAASASAGSSVKTPRGSPTKSYSPIKAQSPMKLPSPVKSHSPVRSRSPTKTQVLTHVGQALDLNAQRARTPSPSKRMVVPVLVQTPNHHKRNTSQSSAVSDADSLFGETTPEVEHILPTGLSSPSRRSEHESPSKSVDNGASIESPGSDASSSLSTLYSVNEPEDDSKTGGTGHSDSTIRGRKPRSLVIDTQICDPFITPSPPEVPPRSPKRQSSSLPPLRRLTPPEEEIVMRTPTNSKSVANSPMPRPLDVVKRSSTADQLQTRYSIMMHPSDLAPSPETIRPKSVMSMKPVFLVSSNSVVSMRASPGTSPEDNSSRPPMPNNRLTFGSRGSIIPPPLNLKAGPGSPNREALITGSPDGHMLGSRDSPSSPGRAGRQSIGASGSPVPGSPTRRPLPSPNLSGGGSPTPRRYKRGMASPIRDRALSRQPTPRESRVEGVFSSSGCPAIVLKPSSSPKRDSYHRDFAVMGLQSTVAQLRRMNSQMSTFSAGSSISDPDSPTLPNLRGGGFSPDRSNSRVSKMGRQNYLSLGTSPTAKRTKSIKSARNSIAVLKSRPGGNKHLDTLYAAVEEKENEMRSGSLIRGPRPLNPTPRSAGRGGSRDKVVTVESPTRTRSANANAGDQKHLERPIKHQDSGTSLGAYSKEDYLLSSPDSLTAGAERHSPNMRV</sequence>
<comment type="caution">
    <text evidence="3">The sequence shown here is derived from an EMBL/GenBank/DDBJ whole genome shotgun (WGS) entry which is preliminary data.</text>
</comment>
<feature type="compositionally biased region" description="Polar residues" evidence="1">
    <location>
        <begin position="532"/>
        <end position="541"/>
    </location>
</feature>
<feature type="compositionally biased region" description="Basic and acidic residues" evidence="1">
    <location>
        <begin position="919"/>
        <end position="931"/>
    </location>
</feature>
<feature type="region of interest" description="Disordered" evidence="1">
    <location>
        <begin position="242"/>
        <end position="262"/>
    </location>
</feature>
<dbReference type="GeneID" id="34556147"/>
<dbReference type="EMBL" id="MJBS01000017">
    <property type="protein sequence ID" value="OHF01796.1"/>
    <property type="molecule type" value="Genomic_DNA"/>
</dbReference>
<evidence type="ECO:0000256" key="1">
    <source>
        <dbReference type="SAM" id="MobiDB-lite"/>
    </source>
</evidence>
<feature type="region of interest" description="Disordered" evidence="1">
    <location>
        <begin position="69"/>
        <end position="96"/>
    </location>
</feature>
<feature type="region of interest" description="Disordered" evidence="1">
    <location>
        <begin position="871"/>
        <end position="942"/>
    </location>
</feature>
<gene>
    <name evidence="3" type="ORF">CORC01_02987</name>
</gene>
<reference evidence="3 4" key="1">
    <citation type="submission" date="2016-09" db="EMBL/GenBank/DDBJ databases">
        <authorList>
            <person name="Capua I."/>
            <person name="De Benedictis P."/>
            <person name="Joannis T."/>
            <person name="Lombin L.H."/>
            <person name="Cattoli G."/>
        </authorList>
    </citation>
    <scope>NUCLEOTIDE SEQUENCE [LARGE SCALE GENOMIC DNA]</scope>
    <source>
        <strain evidence="3 4">IMI 309357</strain>
    </source>
</reference>
<feature type="region of interest" description="Disordered" evidence="1">
    <location>
        <begin position="601"/>
        <end position="738"/>
    </location>
</feature>
<feature type="compositionally biased region" description="Pro residues" evidence="1">
    <location>
        <begin position="248"/>
        <end position="259"/>
    </location>
</feature>
<organism evidence="3 4">
    <name type="scientific">Colletotrichum orchidophilum</name>
    <dbReference type="NCBI Taxonomy" id="1209926"/>
    <lineage>
        <taxon>Eukaryota</taxon>
        <taxon>Fungi</taxon>
        <taxon>Dikarya</taxon>
        <taxon>Ascomycota</taxon>
        <taxon>Pezizomycotina</taxon>
        <taxon>Sordariomycetes</taxon>
        <taxon>Hypocreomycetidae</taxon>
        <taxon>Glomerellales</taxon>
        <taxon>Glomerellaceae</taxon>
        <taxon>Colletotrichum</taxon>
    </lineage>
</organism>
<keyword evidence="4" id="KW-1185">Reference proteome</keyword>
<keyword evidence="2" id="KW-1133">Transmembrane helix</keyword>
<feature type="compositionally biased region" description="Basic and acidic residues" evidence="1">
    <location>
        <begin position="718"/>
        <end position="734"/>
    </location>
</feature>
<evidence type="ECO:0000313" key="3">
    <source>
        <dbReference type="EMBL" id="OHF01796.1"/>
    </source>
</evidence>
<accession>A0A1G4BKF9</accession>
<evidence type="ECO:0000313" key="4">
    <source>
        <dbReference type="Proteomes" id="UP000176998"/>
    </source>
</evidence>
<feature type="compositionally biased region" description="Low complexity" evidence="1">
    <location>
        <begin position="443"/>
        <end position="457"/>
    </location>
</feature>
<dbReference type="RefSeq" id="XP_022478938.1">
    <property type="nucleotide sequence ID" value="XM_022614637.1"/>
</dbReference>
<proteinExistence type="predicted"/>
<feature type="compositionally biased region" description="Polar residues" evidence="1">
    <location>
        <begin position="785"/>
        <end position="799"/>
    </location>
</feature>
<feature type="compositionally biased region" description="Polar residues" evidence="1">
    <location>
        <begin position="905"/>
        <end position="917"/>
    </location>
</feature>
<feature type="region of interest" description="Disordered" evidence="1">
    <location>
        <begin position="407"/>
        <end position="549"/>
    </location>
</feature>
<feature type="compositionally biased region" description="Low complexity" evidence="1">
    <location>
        <begin position="292"/>
        <end position="308"/>
    </location>
</feature>
<feature type="compositionally biased region" description="Polar residues" evidence="1">
    <location>
        <begin position="823"/>
        <end position="833"/>
    </location>
</feature>
<feature type="region of interest" description="Disordered" evidence="1">
    <location>
        <begin position="279"/>
        <end position="349"/>
    </location>
</feature>
<protein>
    <submittedName>
        <fullName evidence="3">Uncharacterized protein</fullName>
    </submittedName>
</protein>